<proteinExistence type="predicted"/>
<dbReference type="GO" id="GO:0005886">
    <property type="term" value="C:plasma membrane"/>
    <property type="evidence" value="ECO:0007669"/>
    <property type="project" value="UniProtKB-SubCell"/>
</dbReference>
<reference evidence="8" key="1">
    <citation type="submission" date="2022-09" db="EMBL/GenBank/DDBJ databases">
        <title>Culturomic study of gut microbiota in children with autism spectrum disorder.</title>
        <authorList>
            <person name="Efimov B.A."/>
            <person name="Chaplin A.V."/>
            <person name="Sokolova S.R."/>
            <person name="Pikina A.P."/>
            <person name="Korzhanova M."/>
            <person name="Belova V."/>
            <person name="Korostin D."/>
        </authorList>
    </citation>
    <scope>NUCLEOTIDE SEQUENCE</scope>
    <source>
        <strain evidence="8">ASD5510</strain>
    </source>
</reference>
<evidence type="ECO:0000256" key="1">
    <source>
        <dbReference type="ARBA" id="ARBA00004651"/>
    </source>
</evidence>
<feature type="transmembrane region" description="Helical" evidence="6">
    <location>
        <begin position="169"/>
        <end position="190"/>
    </location>
</feature>
<keyword evidence="4 6" id="KW-1133">Transmembrane helix</keyword>
<evidence type="ECO:0000256" key="6">
    <source>
        <dbReference type="SAM" id="Phobius"/>
    </source>
</evidence>
<feature type="transmembrane region" description="Helical" evidence="6">
    <location>
        <begin position="103"/>
        <end position="125"/>
    </location>
</feature>
<evidence type="ECO:0000256" key="5">
    <source>
        <dbReference type="ARBA" id="ARBA00023136"/>
    </source>
</evidence>
<evidence type="ECO:0000313" key="8">
    <source>
        <dbReference type="EMBL" id="MCU7379991.1"/>
    </source>
</evidence>
<dbReference type="PROSITE" id="PS50850">
    <property type="entry name" value="MFS"/>
    <property type="match status" value="1"/>
</dbReference>
<feature type="transmembrane region" description="Helical" evidence="6">
    <location>
        <begin position="320"/>
        <end position="345"/>
    </location>
</feature>
<dbReference type="Gene3D" id="1.20.1250.20">
    <property type="entry name" value="MFS general substrate transporter like domains"/>
    <property type="match status" value="2"/>
</dbReference>
<feature type="transmembrane region" description="Helical" evidence="6">
    <location>
        <begin position="232"/>
        <end position="253"/>
    </location>
</feature>
<dbReference type="Pfam" id="PF07690">
    <property type="entry name" value="MFS_1"/>
    <property type="match status" value="1"/>
</dbReference>
<evidence type="ECO:0000256" key="4">
    <source>
        <dbReference type="ARBA" id="ARBA00022989"/>
    </source>
</evidence>
<evidence type="ECO:0000256" key="2">
    <source>
        <dbReference type="ARBA" id="ARBA00022448"/>
    </source>
</evidence>
<dbReference type="GO" id="GO:0022857">
    <property type="term" value="F:transmembrane transporter activity"/>
    <property type="evidence" value="ECO:0007669"/>
    <property type="project" value="InterPro"/>
</dbReference>
<dbReference type="AlphaFoldDB" id="A0A9J6QWX2"/>
<dbReference type="PANTHER" id="PTHR11360">
    <property type="entry name" value="MONOCARBOXYLATE TRANSPORTER"/>
    <property type="match status" value="1"/>
</dbReference>
<keyword evidence="9" id="KW-1185">Reference proteome</keyword>
<name>A0A9J6QWX2_9FIRM</name>
<evidence type="ECO:0000256" key="3">
    <source>
        <dbReference type="ARBA" id="ARBA00022692"/>
    </source>
</evidence>
<dbReference type="SUPFAM" id="SSF103473">
    <property type="entry name" value="MFS general substrate transporter"/>
    <property type="match status" value="1"/>
</dbReference>
<feature type="transmembrane region" description="Helical" evidence="6">
    <location>
        <begin position="385"/>
        <end position="407"/>
    </location>
</feature>
<feature type="domain" description="Major facilitator superfamily (MFS) profile" evidence="7">
    <location>
        <begin position="11"/>
        <end position="411"/>
    </location>
</feature>
<evidence type="ECO:0000259" key="7">
    <source>
        <dbReference type="PROSITE" id="PS50850"/>
    </source>
</evidence>
<dbReference type="InterPro" id="IPR011701">
    <property type="entry name" value="MFS"/>
</dbReference>
<keyword evidence="3 6" id="KW-0812">Transmembrane</keyword>
<feature type="transmembrane region" description="Helical" evidence="6">
    <location>
        <begin position="265"/>
        <end position="284"/>
    </location>
</feature>
<protein>
    <submittedName>
        <fullName evidence="8">MFS transporter</fullName>
    </submittedName>
</protein>
<feature type="transmembrane region" description="Helical" evidence="6">
    <location>
        <begin position="296"/>
        <end position="314"/>
    </location>
</feature>
<keyword evidence="2" id="KW-0813">Transport</keyword>
<dbReference type="InterPro" id="IPR020846">
    <property type="entry name" value="MFS_dom"/>
</dbReference>
<dbReference type="Proteomes" id="UP001065549">
    <property type="component" value="Unassembled WGS sequence"/>
</dbReference>
<feature type="transmembrane region" description="Helical" evidence="6">
    <location>
        <begin position="357"/>
        <end position="379"/>
    </location>
</feature>
<sequence length="415" mass="45190">MDIRKNARGWAIVAVSFLILMFIFATCISCMGVYVKPVSEDLGIPRTSFTLTITIQAFAMMLSSMLAGKMLETYNMKRLMMAGTTASAVCMFIFSVAPSITYFYLAGILMGVSVAFTCNIPISILIKNWFDEKKEGFALGIAFVGSGAGAMVLNPLYTFIINSYGWRASYFTAGAFMLVVLIPLIGFIVVKSPEELKYTNGTKTFTSEENPAKQIREDDFTLSDALKQPQTWAVYIGYTILTLSSMALLNHGIPFMTDYGMPSSVAAAVISISSAALILGKVISGALYDKYGVRRVTIFEMIVVTLCITGFWINGMIDSMAMIVLFVILYGIGIPVATLSMPLILPIMYGKSNFGSIMGMFSTASGLGGMLQVIISLIYDSTGSYYPAWIILSVLCLLNVVIFAAFAKSLRKHAI</sequence>
<keyword evidence="5 6" id="KW-0472">Membrane</keyword>
<dbReference type="InterPro" id="IPR050327">
    <property type="entry name" value="Proton-linked_MCT"/>
</dbReference>
<accession>A0A9J6QWX2</accession>
<feature type="transmembrane region" description="Helical" evidence="6">
    <location>
        <begin position="137"/>
        <end position="157"/>
    </location>
</feature>
<gene>
    <name evidence="8" type="ORF">OBO34_16750</name>
</gene>
<dbReference type="InterPro" id="IPR036259">
    <property type="entry name" value="MFS_trans_sf"/>
</dbReference>
<comment type="subcellular location">
    <subcellularLocation>
        <location evidence="1">Cell membrane</location>
        <topology evidence="1">Multi-pass membrane protein</topology>
    </subcellularLocation>
</comment>
<comment type="caution">
    <text evidence="8">The sequence shown here is derived from an EMBL/GenBank/DDBJ whole genome shotgun (WGS) entry which is preliminary data.</text>
</comment>
<dbReference type="PANTHER" id="PTHR11360:SF284">
    <property type="entry name" value="EG:103B4.3 PROTEIN-RELATED"/>
    <property type="match status" value="1"/>
</dbReference>
<feature type="transmembrane region" description="Helical" evidence="6">
    <location>
        <begin position="79"/>
        <end position="97"/>
    </location>
</feature>
<organism evidence="8 9">
    <name type="scientific">Hominibacterium faecale</name>
    <dbReference type="NCBI Taxonomy" id="2839743"/>
    <lineage>
        <taxon>Bacteria</taxon>
        <taxon>Bacillati</taxon>
        <taxon>Bacillota</taxon>
        <taxon>Clostridia</taxon>
        <taxon>Peptostreptococcales</taxon>
        <taxon>Anaerovoracaceae</taxon>
        <taxon>Hominibacterium</taxon>
    </lineage>
</organism>
<feature type="transmembrane region" description="Helical" evidence="6">
    <location>
        <begin position="12"/>
        <end position="35"/>
    </location>
</feature>
<dbReference type="EMBL" id="JAOSHN010000007">
    <property type="protein sequence ID" value="MCU7379991.1"/>
    <property type="molecule type" value="Genomic_DNA"/>
</dbReference>
<evidence type="ECO:0000313" key="9">
    <source>
        <dbReference type="Proteomes" id="UP001065549"/>
    </source>
</evidence>
<dbReference type="RefSeq" id="WP_253019567.1">
    <property type="nucleotide sequence ID" value="NZ_JAOSHN010000007.1"/>
</dbReference>
<feature type="transmembrane region" description="Helical" evidence="6">
    <location>
        <begin position="47"/>
        <end position="67"/>
    </location>
</feature>